<evidence type="ECO:0000313" key="1">
    <source>
        <dbReference type="EMBL" id="JAT48493.1"/>
    </source>
</evidence>
<organism evidence="1">
    <name type="scientific">Anthurium amnicola</name>
    <dbReference type="NCBI Taxonomy" id="1678845"/>
    <lineage>
        <taxon>Eukaryota</taxon>
        <taxon>Viridiplantae</taxon>
        <taxon>Streptophyta</taxon>
        <taxon>Embryophyta</taxon>
        <taxon>Tracheophyta</taxon>
        <taxon>Spermatophyta</taxon>
        <taxon>Magnoliopsida</taxon>
        <taxon>Liliopsida</taxon>
        <taxon>Araceae</taxon>
        <taxon>Pothoideae</taxon>
        <taxon>Potheae</taxon>
        <taxon>Anthurium</taxon>
    </lineage>
</organism>
<dbReference type="AlphaFoldDB" id="A0A1D1Y1H4"/>
<gene>
    <name evidence="1" type="primary">PP2A4_7</name>
    <name evidence="1" type="ORF">g.87408</name>
</gene>
<reference evidence="1" key="1">
    <citation type="submission" date="2015-07" db="EMBL/GenBank/DDBJ databases">
        <title>Transcriptome Assembly of Anthurium amnicola.</title>
        <authorList>
            <person name="Suzuki J."/>
        </authorList>
    </citation>
    <scope>NUCLEOTIDE SEQUENCE</scope>
</reference>
<proteinExistence type="predicted"/>
<sequence length="240" mass="26830">MGSWTTSISWEARVVYDVDKLIDMGAEYNPVVKMRLVGESNVGWQNPVYLDIHLPEQEDVLSNQFNVPQIPLNRLSDFSFPSFAAPSSDKKMKMTFLASTKQNSNLRSALIVSDWVNIDEGKRTDRLSINWNMEFMAEFGAQSLTTGATYKFSIPMVLKGTTHGGWNEPVIIQVLLPDGTKMAKTVNPNKIPLNTQNVEFASREFPAPGVDKKITLLVSTTQRTNLYSVLNVGEAKIKLV</sequence>
<protein>
    <submittedName>
        <fullName evidence="1">Uncharacterized protein PHLOEM PROTEIN 2-LIKE A4</fullName>
    </submittedName>
</protein>
<dbReference type="EMBL" id="GDJX01019443">
    <property type="protein sequence ID" value="JAT48493.1"/>
    <property type="molecule type" value="Transcribed_RNA"/>
</dbReference>
<name>A0A1D1Y1H4_9ARAE</name>
<accession>A0A1D1Y1H4</accession>